<dbReference type="Gene3D" id="1.10.10.1320">
    <property type="entry name" value="Anti-sigma factor, zinc-finger domain"/>
    <property type="match status" value="1"/>
</dbReference>
<accession>A0A1F4U8F6</accession>
<name>A0A1F4U8F6_UNCW3</name>
<keyword evidence="1" id="KW-0472">Membrane</keyword>
<evidence type="ECO:0000256" key="1">
    <source>
        <dbReference type="SAM" id="Phobius"/>
    </source>
</evidence>
<sequence>MIDCSKCSQLLLDFCEKTVNAQLALDISSHLEACNDCRQAYRKILEVYQILDQDAVDLPSDDWFESVKALAKQPALKKKSSRYFAWALIPAAAAAAMILLVFISRQPKTFEIEVPASFLLEDNDIASLTFKGLIDDELIADLNGLEEWAMETNEQMIFDMSAGEQKTFVKKLTEMYLIGT</sequence>
<keyword evidence="1" id="KW-1133">Transmembrane helix</keyword>
<gene>
    <name evidence="2" type="ORF">A2Y85_05075</name>
</gene>
<dbReference type="EMBL" id="MEUM01000118">
    <property type="protein sequence ID" value="OGC41179.1"/>
    <property type="molecule type" value="Genomic_DNA"/>
</dbReference>
<protein>
    <recommendedName>
        <fullName evidence="4">Zinc-finger domain-containing protein</fullName>
    </recommendedName>
</protein>
<dbReference type="InterPro" id="IPR041916">
    <property type="entry name" value="Anti_sigma_zinc_sf"/>
</dbReference>
<proteinExistence type="predicted"/>
<dbReference type="AlphaFoldDB" id="A0A1F4U8F6"/>
<evidence type="ECO:0008006" key="4">
    <source>
        <dbReference type="Google" id="ProtNLM"/>
    </source>
</evidence>
<organism evidence="2 3">
    <name type="scientific">candidate division WOR-3 bacterium RBG_13_43_14</name>
    <dbReference type="NCBI Taxonomy" id="1802590"/>
    <lineage>
        <taxon>Bacteria</taxon>
        <taxon>Bacteria division WOR-3</taxon>
    </lineage>
</organism>
<comment type="caution">
    <text evidence="2">The sequence shown here is derived from an EMBL/GenBank/DDBJ whole genome shotgun (WGS) entry which is preliminary data.</text>
</comment>
<evidence type="ECO:0000313" key="2">
    <source>
        <dbReference type="EMBL" id="OGC41179.1"/>
    </source>
</evidence>
<reference evidence="2 3" key="1">
    <citation type="journal article" date="2016" name="Nat. Commun.">
        <title>Thousands of microbial genomes shed light on interconnected biogeochemical processes in an aquifer system.</title>
        <authorList>
            <person name="Anantharaman K."/>
            <person name="Brown C.T."/>
            <person name="Hug L.A."/>
            <person name="Sharon I."/>
            <person name="Castelle C.J."/>
            <person name="Probst A.J."/>
            <person name="Thomas B.C."/>
            <person name="Singh A."/>
            <person name="Wilkins M.J."/>
            <person name="Karaoz U."/>
            <person name="Brodie E.L."/>
            <person name="Williams K.H."/>
            <person name="Hubbard S.S."/>
            <person name="Banfield J.F."/>
        </authorList>
    </citation>
    <scope>NUCLEOTIDE SEQUENCE [LARGE SCALE GENOMIC DNA]</scope>
</reference>
<dbReference type="Proteomes" id="UP000177025">
    <property type="component" value="Unassembled WGS sequence"/>
</dbReference>
<evidence type="ECO:0000313" key="3">
    <source>
        <dbReference type="Proteomes" id="UP000177025"/>
    </source>
</evidence>
<keyword evidence="1" id="KW-0812">Transmembrane</keyword>
<feature type="transmembrane region" description="Helical" evidence="1">
    <location>
        <begin position="83"/>
        <end position="103"/>
    </location>
</feature>